<accession>A0ABQ4LM34</accession>
<proteinExistence type="predicted"/>
<comment type="caution">
    <text evidence="2">The sequence shown here is derived from an EMBL/GenBank/DDBJ whole genome shotgun (WGS) entry which is preliminary data.</text>
</comment>
<evidence type="ECO:0000256" key="1">
    <source>
        <dbReference type="SAM" id="Phobius"/>
    </source>
</evidence>
<reference evidence="2 3" key="1">
    <citation type="submission" date="2021-03" db="EMBL/GenBank/DDBJ databases">
        <title>Antimicrobial resistance genes in bacteria isolated from Japanese honey, and their potential for conferring macrolide and lincosamide resistance in the American foulbrood pathogen Paenibacillus larvae.</title>
        <authorList>
            <person name="Okamoto M."/>
            <person name="Kumagai M."/>
            <person name="Kanamori H."/>
            <person name="Takamatsu D."/>
        </authorList>
    </citation>
    <scope>NUCLEOTIDE SEQUENCE [LARGE SCALE GENOMIC DNA]</scope>
    <source>
        <strain evidence="2 3">J21TS7</strain>
    </source>
</reference>
<keyword evidence="1" id="KW-0812">Transmembrane</keyword>
<protein>
    <recommendedName>
        <fullName evidence="4">6-phosphogluconate dehydrogenase NADP-binding domain-containing protein</fullName>
    </recommendedName>
</protein>
<name>A0ABQ4LM34_9BACL</name>
<keyword evidence="3" id="KW-1185">Reference proteome</keyword>
<organism evidence="2 3">
    <name type="scientific">Paenibacillus cineris</name>
    <dbReference type="NCBI Taxonomy" id="237530"/>
    <lineage>
        <taxon>Bacteria</taxon>
        <taxon>Bacillati</taxon>
        <taxon>Bacillota</taxon>
        <taxon>Bacilli</taxon>
        <taxon>Bacillales</taxon>
        <taxon>Paenibacillaceae</taxon>
        <taxon>Paenibacillus</taxon>
    </lineage>
</organism>
<sequence length="57" mass="6183">MRENKQGNPLGQEWKQTEGHLIPVSVIGLGMMGSALAQAFLKEGRRTTVLSGPSFEV</sequence>
<keyword evidence="1" id="KW-1133">Transmembrane helix</keyword>
<evidence type="ECO:0000313" key="3">
    <source>
        <dbReference type="Proteomes" id="UP000676601"/>
    </source>
</evidence>
<gene>
    <name evidence="2" type="ORF">J21TS7_56830</name>
</gene>
<evidence type="ECO:0008006" key="4">
    <source>
        <dbReference type="Google" id="ProtNLM"/>
    </source>
</evidence>
<dbReference type="Proteomes" id="UP000676601">
    <property type="component" value="Unassembled WGS sequence"/>
</dbReference>
<dbReference type="EMBL" id="BORU01000004">
    <property type="protein sequence ID" value="GIO57365.1"/>
    <property type="molecule type" value="Genomic_DNA"/>
</dbReference>
<dbReference type="Gene3D" id="3.40.50.720">
    <property type="entry name" value="NAD(P)-binding Rossmann-like Domain"/>
    <property type="match status" value="1"/>
</dbReference>
<feature type="transmembrane region" description="Helical" evidence="1">
    <location>
        <begin position="20"/>
        <end position="41"/>
    </location>
</feature>
<evidence type="ECO:0000313" key="2">
    <source>
        <dbReference type="EMBL" id="GIO57365.1"/>
    </source>
</evidence>
<dbReference type="RefSeq" id="WP_212985661.1">
    <property type="nucleotide sequence ID" value="NZ_BORU01000004.1"/>
</dbReference>
<keyword evidence="1" id="KW-0472">Membrane</keyword>